<name>A0A841PI79_9BACL</name>
<evidence type="ECO:0000313" key="2">
    <source>
        <dbReference type="Proteomes" id="UP000568839"/>
    </source>
</evidence>
<evidence type="ECO:0000313" key="1">
    <source>
        <dbReference type="EMBL" id="MBB6448587.1"/>
    </source>
</evidence>
<reference evidence="1 2" key="1">
    <citation type="submission" date="2020-08" db="EMBL/GenBank/DDBJ databases">
        <title>Genomic Encyclopedia of Type Strains, Phase IV (KMG-IV): sequencing the most valuable type-strain genomes for metagenomic binning, comparative biology and taxonomic classification.</title>
        <authorList>
            <person name="Goeker M."/>
        </authorList>
    </citation>
    <scope>NUCLEOTIDE SEQUENCE [LARGE SCALE GENOMIC DNA]</scope>
    <source>
        <strain evidence="1 2">DSM 21769</strain>
    </source>
</reference>
<protein>
    <recommendedName>
        <fullName evidence="3">DUF2642 domain-containing protein</fullName>
    </recommendedName>
</protein>
<dbReference type="RefSeq" id="WP_184402565.1">
    <property type="nucleotide sequence ID" value="NZ_JACHHJ010000001.1"/>
</dbReference>
<evidence type="ECO:0008006" key="3">
    <source>
        <dbReference type="Google" id="ProtNLM"/>
    </source>
</evidence>
<sequence>MANGELSTSVDLLNSLIELRLSKRINLDGEENGETPPNGETPENGIADSLEELLRSLVTEQVQIATAFGVIEGTLLAVRADYAVLVDNTGSQVLVPLEQIETVTEL</sequence>
<gene>
    <name evidence="1" type="ORF">HNR44_000536</name>
</gene>
<dbReference type="EMBL" id="JACHHJ010000001">
    <property type="protein sequence ID" value="MBB6448587.1"/>
    <property type="molecule type" value="Genomic_DNA"/>
</dbReference>
<comment type="caution">
    <text evidence="1">The sequence shown here is derived from an EMBL/GenBank/DDBJ whole genome shotgun (WGS) entry which is preliminary data.</text>
</comment>
<dbReference type="AlphaFoldDB" id="A0A841PI79"/>
<dbReference type="Proteomes" id="UP000568839">
    <property type="component" value="Unassembled WGS sequence"/>
</dbReference>
<organism evidence="1 2">
    <name type="scientific">Geomicrobium halophilum</name>
    <dbReference type="NCBI Taxonomy" id="549000"/>
    <lineage>
        <taxon>Bacteria</taxon>
        <taxon>Bacillati</taxon>
        <taxon>Bacillota</taxon>
        <taxon>Bacilli</taxon>
        <taxon>Bacillales</taxon>
        <taxon>Geomicrobium</taxon>
    </lineage>
</organism>
<accession>A0A841PI79</accession>
<keyword evidence="2" id="KW-1185">Reference proteome</keyword>
<proteinExistence type="predicted"/>